<proteinExistence type="predicted"/>
<dbReference type="PANTHER" id="PTHR31827:SF40">
    <property type="entry name" value="F22C12.10"/>
    <property type="match status" value="1"/>
</dbReference>
<dbReference type="EMBL" id="CAJGYO010000902">
    <property type="protein sequence ID" value="CAD6344148.1"/>
    <property type="molecule type" value="Genomic_DNA"/>
</dbReference>
<evidence type="ECO:0000259" key="2">
    <source>
        <dbReference type="Pfam" id="PF24906"/>
    </source>
</evidence>
<comment type="caution">
    <text evidence="3">The sequence shown here is derived from an EMBL/GenBank/DDBJ whole genome shotgun (WGS) entry which is preliminary data.</text>
</comment>
<feature type="compositionally biased region" description="Low complexity" evidence="1">
    <location>
        <begin position="768"/>
        <end position="780"/>
    </location>
</feature>
<evidence type="ECO:0000256" key="1">
    <source>
        <dbReference type="SAM" id="MobiDB-lite"/>
    </source>
</evidence>
<gene>
    <name evidence="3" type="ORF">NCGR_LOCUS68246</name>
</gene>
<protein>
    <recommendedName>
        <fullName evidence="2">WRKY19-like zinc finger domain-containing protein</fullName>
    </recommendedName>
</protein>
<dbReference type="AlphaFoldDB" id="A0A811ST48"/>
<feature type="region of interest" description="Disordered" evidence="1">
    <location>
        <begin position="755"/>
        <end position="788"/>
    </location>
</feature>
<sequence>MEPRHGRSAFTISFSNPNGFVNQRTAIPAVSYPAAGSSQLDVLAPRGCKRKWTELALGLGDSSSSDSSKQSMGTGCTVSSAKGSDDASCMDYDISFKLSLCNEGTSKLHKQACDSKRTMERPRLNLKLSLAPSQSDVTDADLIRSSAPQDMFVHPYLMSSVPTVDEGSTSARHSSGGMVTSFLNRAGISLSQAFPFNSNQVQGPAPSAPTVLLLPKSSAASSSGFVRSQQRNSSTKICSQPGCAKGARGSSGRCIAHGGGRRCQKEGCNKGAEGMTIFYKAHGGGKRCEHLGFMKGAKGQHEANRACVSSMVVVRGAKSQTAQRAPKGGQACALLMVAGTAVSMLGAGRELRAAPISAKPMVAARDAHTLTVRVQREARHSAKHMEAASVVQPTAARRACLVGPSSASRMEVGRGARLKDAGRAQEAGRTVVLAMVGASDATSLAVERARREAPTSASHTVEAGAAHWDIWVQTSDQAVLLATVWQEAKRGYAIDTTRWWMTTVSTVCHFCPFFGSCDLKVRGKPHVVFFAGLQAPAPTQLAQWFEVVATGKALRSYLLMASITTHKSNGDKAGESPKILCEMLQYLGHQERPLYQGFKEVVNDREEWRVEVLIHTTKKPNKPLIIEAACRRATFSAGIRDAACQAMYRLRDMYADDLSTTPYRYFPRRRICNTDKEILHYYKKHHHHQHDRLLNQQIRLTEALVAVCDNAFDELREARCKIRELEEELRKQAPRHKHKAIIASSLPPHRRVIVGDKKPYQSPGHKASIGTGTGTSSTQTHQCRRRQH</sequence>
<reference evidence="3" key="1">
    <citation type="submission" date="2020-10" db="EMBL/GenBank/DDBJ databases">
        <authorList>
            <person name="Han B."/>
            <person name="Lu T."/>
            <person name="Zhao Q."/>
            <person name="Huang X."/>
            <person name="Zhao Y."/>
        </authorList>
    </citation>
    <scope>NUCLEOTIDE SEQUENCE</scope>
</reference>
<name>A0A811ST48_9POAL</name>
<feature type="domain" description="WRKY19-like zinc finger" evidence="2">
    <location>
        <begin position="236"/>
        <end position="259"/>
    </location>
</feature>
<organism evidence="3 4">
    <name type="scientific">Miscanthus lutarioriparius</name>
    <dbReference type="NCBI Taxonomy" id="422564"/>
    <lineage>
        <taxon>Eukaryota</taxon>
        <taxon>Viridiplantae</taxon>
        <taxon>Streptophyta</taxon>
        <taxon>Embryophyta</taxon>
        <taxon>Tracheophyta</taxon>
        <taxon>Spermatophyta</taxon>
        <taxon>Magnoliopsida</taxon>
        <taxon>Liliopsida</taxon>
        <taxon>Poales</taxon>
        <taxon>Poaceae</taxon>
        <taxon>PACMAD clade</taxon>
        <taxon>Panicoideae</taxon>
        <taxon>Andropogonodae</taxon>
        <taxon>Andropogoneae</taxon>
        <taxon>Saccharinae</taxon>
        <taxon>Miscanthus</taxon>
    </lineage>
</organism>
<dbReference type="Pfam" id="PF24906">
    <property type="entry name" value="Zf_WRKY19"/>
    <property type="match status" value="1"/>
</dbReference>
<dbReference type="PANTHER" id="PTHR31827">
    <property type="entry name" value="EMB|CAB89363.1"/>
    <property type="match status" value="1"/>
</dbReference>
<feature type="compositionally biased region" description="Low complexity" evidence="1">
    <location>
        <begin position="59"/>
        <end position="68"/>
    </location>
</feature>
<accession>A0A811ST48</accession>
<evidence type="ECO:0000313" key="4">
    <source>
        <dbReference type="Proteomes" id="UP000604825"/>
    </source>
</evidence>
<dbReference type="Proteomes" id="UP000604825">
    <property type="component" value="Unassembled WGS sequence"/>
</dbReference>
<feature type="region of interest" description="Disordered" evidence="1">
    <location>
        <begin position="59"/>
        <end position="85"/>
    </location>
</feature>
<evidence type="ECO:0000313" key="3">
    <source>
        <dbReference type="EMBL" id="CAD6344148.1"/>
    </source>
</evidence>
<feature type="compositionally biased region" description="Polar residues" evidence="1">
    <location>
        <begin position="69"/>
        <end position="82"/>
    </location>
</feature>
<keyword evidence="4" id="KW-1185">Reference proteome</keyword>
<dbReference type="InterPro" id="IPR056866">
    <property type="entry name" value="Znf_WRKY19"/>
</dbReference>